<dbReference type="Proteomes" id="UP000308891">
    <property type="component" value="Unassembled WGS sequence"/>
</dbReference>
<dbReference type="InterPro" id="IPR023009">
    <property type="entry name" value="Tyrosine_recombinase_XerC/XerD"/>
</dbReference>
<evidence type="ECO:0000259" key="12">
    <source>
        <dbReference type="PROSITE" id="PS51900"/>
    </source>
</evidence>
<feature type="domain" description="Core-binding (CB)" evidence="12">
    <location>
        <begin position="1"/>
        <end position="83"/>
    </location>
</feature>
<dbReference type="OrthoDB" id="9801717at2"/>
<dbReference type="Pfam" id="PF00589">
    <property type="entry name" value="Phage_integrase"/>
    <property type="match status" value="1"/>
</dbReference>
<dbReference type="EMBL" id="STGJ01000001">
    <property type="protein sequence ID" value="TIC86940.1"/>
    <property type="molecule type" value="Genomic_DNA"/>
</dbReference>
<feature type="region of interest" description="Disordered" evidence="10">
    <location>
        <begin position="294"/>
        <end position="320"/>
    </location>
</feature>
<dbReference type="GO" id="GO:0005737">
    <property type="term" value="C:cytoplasm"/>
    <property type="evidence" value="ECO:0007669"/>
    <property type="project" value="UniProtKB-SubCell"/>
</dbReference>
<feature type="active site" evidence="9">
    <location>
        <position position="145"/>
    </location>
</feature>
<name>A0A4T0V5B8_9NEIS</name>
<dbReference type="InterPro" id="IPR044068">
    <property type="entry name" value="CB"/>
</dbReference>
<dbReference type="InterPro" id="IPR010998">
    <property type="entry name" value="Integrase_recombinase_N"/>
</dbReference>
<evidence type="ECO:0000256" key="2">
    <source>
        <dbReference type="ARBA" id="ARBA00022490"/>
    </source>
</evidence>
<keyword evidence="8 9" id="KW-0131">Cell cycle</keyword>
<evidence type="ECO:0000256" key="4">
    <source>
        <dbReference type="ARBA" id="ARBA00022829"/>
    </source>
</evidence>
<gene>
    <name evidence="9" type="primary">xerC</name>
    <name evidence="13" type="ORF">E5K04_00555</name>
</gene>
<keyword evidence="14" id="KW-1185">Reference proteome</keyword>
<dbReference type="GO" id="GO:0006313">
    <property type="term" value="P:DNA transposition"/>
    <property type="evidence" value="ECO:0007669"/>
    <property type="project" value="UniProtKB-UniRule"/>
</dbReference>
<dbReference type="InterPro" id="IPR050090">
    <property type="entry name" value="Tyrosine_recombinase_XerCD"/>
</dbReference>
<reference evidence="13 14" key="1">
    <citation type="submission" date="2019-04" db="EMBL/GenBank/DDBJ databases">
        <title>Crenobacter sp. nov.</title>
        <authorList>
            <person name="Shi S."/>
        </authorList>
    </citation>
    <scope>NUCLEOTIDE SEQUENCE [LARGE SCALE GENOMIC DNA]</scope>
    <source>
        <strain evidence="13 14">GY 70310</strain>
    </source>
</reference>
<dbReference type="GO" id="GO:0009037">
    <property type="term" value="F:tyrosine-based site-specific recombinase activity"/>
    <property type="evidence" value="ECO:0007669"/>
    <property type="project" value="UniProtKB-UniRule"/>
</dbReference>
<keyword evidence="7 9" id="KW-0233">DNA recombination</keyword>
<evidence type="ECO:0000313" key="13">
    <source>
        <dbReference type="EMBL" id="TIC86940.1"/>
    </source>
</evidence>
<dbReference type="CDD" id="cd00798">
    <property type="entry name" value="INT_XerDC_C"/>
    <property type="match status" value="1"/>
</dbReference>
<dbReference type="Gene3D" id="1.10.443.10">
    <property type="entry name" value="Intergrase catalytic core"/>
    <property type="match status" value="1"/>
</dbReference>
<evidence type="ECO:0000313" key="14">
    <source>
        <dbReference type="Proteomes" id="UP000308891"/>
    </source>
</evidence>
<comment type="caution">
    <text evidence="13">The sequence shown here is derived from an EMBL/GenBank/DDBJ whole genome shotgun (WGS) entry which is preliminary data.</text>
</comment>
<accession>A0A4T0V5B8</accession>
<evidence type="ECO:0000256" key="5">
    <source>
        <dbReference type="ARBA" id="ARBA00022908"/>
    </source>
</evidence>
<comment type="similarity">
    <text evidence="9">Belongs to the 'phage' integrase family. XerC subfamily.</text>
</comment>
<dbReference type="InterPro" id="IPR002104">
    <property type="entry name" value="Integrase_catalytic"/>
</dbReference>
<evidence type="ECO:0000256" key="10">
    <source>
        <dbReference type="SAM" id="MobiDB-lite"/>
    </source>
</evidence>
<dbReference type="RefSeq" id="WP_136550951.1">
    <property type="nucleotide sequence ID" value="NZ_STGJ01000001.1"/>
</dbReference>
<dbReference type="GO" id="GO:0051301">
    <property type="term" value="P:cell division"/>
    <property type="evidence" value="ECO:0007669"/>
    <property type="project" value="UniProtKB-KW"/>
</dbReference>
<dbReference type="SUPFAM" id="SSF56349">
    <property type="entry name" value="DNA breaking-rejoining enzymes"/>
    <property type="match status" value="1"/>
</dbReference>
<dbReference type="InterPro" id="IPR011010">
    <property type="entry name" value="DNA_brk_join_enz"/>
</dbReference>
<dbReference type="PANTHER" id="PTHR30349">
    <property type="entry name" value="PHAGE INTEGRASE-RELATED"/>
    <property type="match status" value="1"/>
</dbReference>
<dbReference type="GO" id="GO:0003677">
    <property type="term" value="F:DNA binding"/>
    <property type="evidence" value="ECO:0007669"/>
    <property type="project" value="UniProtKB-UniRule"/>
</dbReference>
<evidence type="ECO:0000256" key="8">
    <source>
        <dbReference type="ARBA" id="ARBA00023306"/>
    </source>
</evidence>
<feature type="active site" evidence="9">
    <location>
        <position position="262"/>
    </location>
</feature>
<feature type="active site" evidence="9">
    <location>
        <position position="236"/>
    </location>
</feature>
<dbReference type="HAMAP" id="MF_01808">
    <property type="entry name" value="Recomb_XerC_XerD"/>
    <property type="match status" value="1"/>
</dbReference>
<feature type="domain" description="Tyr recombinase" evidence="11">
    <location>
        <begin position="104"/>
        <end position="284"/>
    </location>
</feature>
<proteinExistence type="inferred from homology"/>
<comment type="subunit">
    <text evidence="9">Forms a cyclic heterotetrameric complex composed of two molecules of XerC and two molecules of XerD.</text>
</comment>
<keyword evidence="5 9" id="KW-0229">DNA integration</keyword>
<evidence type="ECO:0000256" key="9">
    <source>
        <dbReference type="HAMAP-Rule" id="MF_01808"/>
    </source>
</evidence>
<dbReference type="InterPro" id="IPR004107">
    <property type="entry name" value="Integrase_SAM-like_N"/>
</dbReference>
<keyword evidence="3 9" id="KW-0132">Cell division</keyword>
<keyword evidence="2 9" id="KW-0963">Cytoplasm</keyword>
<feature type="active site" description="O-(3'-phospho-DNA)-tyrosine intermediate" evidence="9">
    <location>
        <position position="271"/>
    </location>
</feature>
<dbReference type="Gene3D" id="1.10.150.130">
    <property type="match status" value="1"/>
</dbReference>
<keyword evidence="4 9" id="KW-0159">Chromosome partition</keyword>
<dbReference type="Pfam" id="PF02899">
    <property type="entry name" value="Phage_int_SAM_1"/>
    <property type="match status" value="1"/>
</dbReference>
<organism evidence="13 14">
    <name type="scientific">Crenobacter intestini</name>
    <dbReference type="NCBI Taxonomy" id="2563443"/>
    <lineage>
        <taxon>Bacteria</taxon>
        <taxon>Pseudomonadati</taxon>
        <taxon>Pseudomonadota</taxon>
        <taxon>Betaproteobacteria</taxon>
        <taxon>Neisseriales</taxon>
        <taxon>Neisseriaceae</taxon>
        <taxon>Crenobacter</taxon>
    </lineage>
</organism>
<keyword evidence="6 9" id="KW-0238">DNA-binding</keyword>
<protein>
    <recommendedName>
        <fullName evidence="9">Tyrosine recombinase XerC</fullName>
    </recommendedName>
</protein>
<evidence type="ECO:0000256" key="1">
    <source>
        <dbReference type="ARBA" id="ARBA00004496"/>
    </source>
</evidence>
<dbReference type="AlphaFoldDB" id="A0A4T0V5B8"/>
<sequence>MDWAAARQGFCSTLALAGRSPDTLAAYTRDIGLLASAYPDVAPGCLGRAQLARELARMAQRGRSPRTIARTLSAWRAFQRYLIDQGARDDDPCHGLKAPKAASRLPKSLPVERTMQLLDASQDGDEALLARDLAMFELFYSGGLRLSELAGLTLADLDLAGDAVKVLGKGGKERVCAVGAKAKDAIRAWLALRAPMARCDALFVGAHGAPLGKRQIQLRLAAWARQSGVGRHVHPHMLRHSFASHLLQSSGDLRAVQEMLGHANLSTTQVYTSLDFQHLARTYDQAHPRAHLAGRTPVSAAKQPGRQVDGQSEDEQVEDE</sequence>
<dbReference type="PROSITE" id="PS51900">
    <property type="entry name" value="CB"/>
    <property type="match status" value="1"/>
</dbReference>
<feature type="active site" evidence="9">
    <location>
        <position position="169"/>
    </location>
</feature>
<feature type="active site" evidence="9">
    <location>
        <position position="239"/>
    </location>
</feature>
<comment type="function">
    <text evidence="9">Site-specific tyrosine recombinase, which acts by catalyzing the cutting and rejoining of the recombining DNA molecules. The XerC-XerD complex is essential to convert dimers of the bacterial chromosome into monomers to permit their segregation at cell division. It also contributes to the segregational stability of plasmids.</text>
</comment>
<evidence type="ECO:0000256" key="7">
    <source>
        <dbReference type="ARBA" id="ARBA00023172"/>
    </source>
</evidence>
<evidence type="ECO:0000256" key="6">
    <source>
        <dbReference type="ARBA" id="ARBA00023125"/>
    </source>
</evidence>
<evidence type="ECO:0000259" key="11">
    <source>
        <dbReference type="PROSITE" id="PS51898"/>
    </source>
</evidence>
<dbReference type="PROSITE" id="PS51898">
    <property type="entry name" value="TYR_RECOMBINASE"/>
    <property type="match status" value="1"/>
</dbReference>
<comment type="subcellular location">
    <subcellularLocation>
        <location evidence="1 9">Cytoplasm</location>
    </subcellularLocation>
</comment>
<dbReference type="InterPro" id="IPR013762">
    <property type="entry name" value="Integrase-like_cat_sf"/>
</dbReference>
<evidence type="ECO:0000256" key="3">
    <source>
        <dbReference type="ARBA" id="ARBA00022618"/>
    </source>
</evidence>
<dbReference type="PANTHER" id="PTHR30349:SF81">
    <property type="entry name" value="TYROSINE RECOMBINASE XERC"/>
    <property type="match status" value="1"/>
</dbReference>
<feature type="compositionally biased region" description="Acidic residues" evidence="10">
    <location>
        <begin position="311"/>
        <end position="320"/>
    </location>
</feature>
<dbReference type="GO" id="GO:0007059">
    <property type="term" value="P:chromosome segregation"/>
    <property type="evidence" value="ECO:0007669"/>
    <property type="project" value="UniProtKB-UniRule"/>
</dbReference>